<protein>
    <submittedName>
        <fullName evidence="3">PaaI family thioesterase</fullName>
    </submittedName>
</protein>
<evidence type="ECO:0000256" key="1">
    <source>
        <dbReference type="ARBA" id="ARBA00022801"/>
    </source>
</evidence>
<proteinExistence type="predicted"/>
<evidence type="ECO:0000259" key="2">
    <source>
        <dbReference type="Pfam" id="PF03061"/>
    </source>
</evidence>
<gene>
    <name evidence="3" type="ORF">IAC54_01635</name>
</gene>
<reference evidence="3" key="2">
    <citation type="journal article" date="2021" name="PeerJ">
        <title>Extensive microbial diversity within the chicken gut microbiome revealed by metagenomics and culture.</title>
        <authorList>
            <person name="Gilroy R."/>
            <person name="Ravi A."/>
            <person name="Getino M."/>
            <person name="Pursley I."/>
            <person name="Horton D.L."/>
            <person name="Alikhan N.F."/>
            <person name="Baker D."/>
            <person name="Gharbi K."/>
            <person name="Hall N."/>
            <person name="Watson M."/>
            <person name="Adriaenssens E.M."/>
            <person name="Foster-Nyarko E."/>
            <person name="Jarju S."/>
            <person name="Secka A."/>
            <person name="Antonio M."/>
            <person name="Oren A."/>
            <person name="Chaudhuri R.R."/>
            <person name="La Ragione R."/>
            <person name="Hildebrand F."/>
            <person name="Pallen M.J."/>
        </authorList>
    </citation>
    <scope>NUCLEOTIDE SEQUENCE</scope>
    <source>
        <strain evidence="3">G3-4614</strain>
    </source>
</reference>
<dbReference type="InterPro" id="IPR052723">
    <property type="entry name" value="Acyl-CoA_thioesterase_PaaI"/>
</dbReference>
<dbReference type="GO" id="GO:0016289">
    <property type="term" value="F:acyl-CoA hydrolase activity"/>
    <property type="evidence" value="ECO:0007669"/>
    <property type="project" value="UniProtKB-ARBA"/>
</dbReference>
<dbReference type="InterPro" id="IPR006683">
    <property type="entry name" value="Thioestr_dom"/>
</dbReference>
<keyword evidence="1" id="KW-0378">Hydrolase</keyword>
<dbReference type="InterPro" id="IPR003736">
    <property type="entry name" value="PAAI_dom"/>
</dbReference>
<dbReference type="CDD" id="cd03443">
    <property type="entry name" value="PaaI_thioesterase"/>
    <property type="match status" value="1"/>
</dbReference>
<dbReference type="Pfam" id="PF03061">
    <property type="entry name" value="4HBT"/>
    <property type="match status" value="1"/>
</dbReference>
<dbReference type="PANTHER" id="PTHR42856:SF1">
    <property type="entry name" value="ACYL-COENZYME A THIOESTERASE PAAI"/>
    <property type="match status" value="1"/>
</dbReference>
<name>A0A9D9H3B1_9BACT</name>
<dbReference type="PANTHER" id="PTHR42856">
    <property type="entry name" value="ACYL-COENZYME A THIOESTERASE PAAI"/>
    <property type="match status" value="1"/>
</dbReference>
<accession>A0A9D9H3B1</accession>
<dbReference type="NCBIfam" id="TIGR00369">
    <property type="entry name" value="unchar_dom_1"/>
    <property type="match status" value="1"/>
</dbReference>
<feature type="domain" description="Thioesterase" evidence="2">
    <location>
        <begin position="42"/>
        <end position="115"/>
    </location>
</feature>
<dbReference type="InterPro" id="IPR029069">
    <property type="entry name" value="HotDog_dom_sf"/>
</dbReference>
<reference evidence="3" key="1">
    <citation type="submission" date="2020-10" db="EMBL/GenBank/DDBJ databases">
        <authorList>
            <person name="Gilroy R."/>
        </authorList>
    </citation>
    <scope>NUCLEOTIDE SEQUENCE</scope>
    <source>
        <strain evidence="3">G3-4614</strain>
    </source>
</reference>
<organism evidence="3 4">
    <name type="scientific">Candidatus Caccoplasma merdipullorum</name>
    <dbReference type="NCBI Taxonomy" id="2840718"/>
    <lineage>
        <taxon>Bacteria</taxon>
        <taxon>Pseudomonadati</taxon>
        <taxon>Bacteroidota</taxon>
        <taxon>Bacteroidia</taxon>
        <taxon>Bacteroidales</taxon>
        <taxon>Bacteroidaceae</taxon>
        <taxon>Bacteroidaceae incertae sedis</taxon>
        <taxon>Candidatus Caccoplasma</taxon>
    </lineage>
</organism>
<evidence type="ECO:0000313" key="3">
    <source>
        <dbReference type="EMBL" id="MBO8437585.1"/>
    </source>
</evidence>
<dbReference type="EMBL" id="JADIMW010000015">
    <property type="protein sequence ID" value="MBO8437585.1"/>
    <property type="molecule type" value="Genomic_DNA"/>
</dbReference>
<sequence length="137" mass="14571">MDWKEFFKNDKFATDAGVVIETVEPGHAVASLKIEARHLNAGGVAQGGAIFTLADLAMAAAANAHGILSFSIQSDIRFLESATEGETIRAEACERLLKKSVAHYSTTVTGSNGNVVALIDGIFYRKQKSITQTGKAD</sequence>
<dbReference type="Proteomes" id="UP000823636">
    <property type="component" value="Unassembled WGS sequence"/>
</dbReference>
<comment type="caution">
    <text evidence="3">The sequence shown here is derived from an EMBL/GenBank/DDBJ whole genome shotgun (WGS) entry which is preliminary data.</text>
</comment>
<dbReference type="Gene3D" id="3.10.129.10">
    <property type="entry name" value="Hotdog Thioesterase"/>
    <property type="match status" value="1"/>
</dbReference>
<evidence type="ECO:0000313" key="4">
    <source>
        <dbReference type="Proteomes" id="UP000823636"/>
    </source>
</evidence>
<dbReference type="AlphaFoldDB" id="A0A9D9H3B1"/>
<dbReference type="SUPFAM" id="SSF54637">
    <property type="entry name" value="Thioesterase/thiol ester dehydrase-isomerase"/>
    <property type="match status" value="1"/>
</dbReference>